<evidence type="ECO:0000313" key="6">
    <source>
        <dbReference type="EMBL" id="TRW48735.1"/>
    </source>
</evidence>
<dbReference type="PANTHER" id="PTHR19384:SF128">
    <property type="entry name" value="NADPH OXIDOREDUCTASE A"/>
    <property type="match status" value="1"/>
</dbReference>
<keyword evidence="7" id="KW-1185">Reference proteome</keyword>
<protein>
    <submittedName>
        <fullName evidence="6">FMN-binding protein MioC</fullName>
    </submittedName>
</protein>
<dbReference type="GO" id="GO:0005829">
    <property type="term" value="C:cytosol"/>
    <property type="evidence" value="ECO:0007669"/>
    <property type="project" value="TreeGrafter"/>
</dbReference>
<dbReference type="InterPro" id="IPR001094">
    <property type="entry name" value="Flavdoxin-like"/>
</dbReference>
<dbReference type="SUPFAM" id="SSF52218">
    <property type="entry name" value="Flavoproteins"/>
    <property type="match status" value="1"/>
</dbReference>
<evidence type="ECO:0000256" key="1">
    <source>
        <dbReference type="ARBA" id="ARBA00001917"/>
    </source>
</evidence>
<dbReference type="InterPro" id="IPR029039">
    <property type="entry name" value="Flavoprotein-like_sf"/>
</dbReference>
<dbReference type="Proteomes" id="UP000320359">
    <property type="component" value="Unassembled WGS sequence"/>
</dbReference>
<dbReference type="EMBL" id="VJWL01000002">
    <property type="protein sequence ID" value="TRW48735.1"/>
    <property type="molecule type" value="Genomic_DNA"/>
</dbReference>
<dbReference type="RefSeq" id="WP_143235721.1">
    <property type="nucleotide sequence ID" value="NZ_VJWL01000002.1"/>
</dbReference>
<keyword evidence="4" id="KW-0813">Transport</keyword>
<dbReference type="Pfam" id="PF00258">
    <property type="entry name" value="Flavodoxin_1"/>
    <property type="match status" value="1"/>
</dbReference>
<keyword evidence="2" id="KW-0285">Flavoprotein</keyword>
<dbReference type="OrthoDB" id="359268at2"/>
<keyword evidence="4" id="KW-0249">Electron transport</keyword>
<keyword evidence="3" id="KW-0288">FMN</keyword>
<evidence type="ECO:0000256" key="3">
    <source>
        <dbReference type="ARBA" id="ARBA00022643"/>
    </source>
</evidence>
<sequence>MHFHILIGTTSGNTEYLADEVSKALIEEGHQATLHDQPSDTEVPMKNAHWLLCIATHGAGEYADSIYPFMQSLTDNRPDLSSIHYALIGIGDSSYDTFCQAAQDADALLSGLGARRICESLTIDMFNDLDPEANAVNWLSTWKSARSE</sequence>
<evidence type="ECO:0000256" key="2">
    <source>
        <dbReference type="ARBA" id="ARBA00022630"/>
    </source>
</evidence>
<dbReference type="GO" id="GO:0050660">
    <property type="term" value="F:flavin adenine dinucleotide binding"/>
    <property type="evidence" value="ECO:0007669"/>
    <property type="project" value="TreeGrafter"/>
</dbReference>
<evidence type="ECO:0000259" key="5">
    <source>
        <dbReference type="PROSITE" id="PS50902"/>
    </source>
</evidence>
<evidence type="ECO:0000256" key="4">
    <source>
        <dbReference type="ARBA" id="ARBA00022982"/>
    </source>
</evidence>
<name>A0A552X188_9GAMM</name>
<dbReference type="InterPro" id="IPR008254">
    <property type="entry name" value="Flavodoxin/NO_synth"/>
</dbReference>
<proteinExistence type="predicted"/>
<dbReference type="Gene3D" id="3.40.50.360">
    <property type="match status" value="1"/>
</dbReference>
<organism evidence="6 7">
    <name type="scientific">Aliidiomarina halalkaliphila</name>
    <dbReference type="NCBI Taxonomy" id="2593535"/>
    <lineage>
        <taxon>Bacteria</taxon>
        <taxon>Pseudomonadati</taxon>
        <taxon>Pseudomonadota</taxon>
        <taxon>Gammaproteobacteria</taxon>
        <taxon>Alteromonadales</taxon>
        <taxon>Idiomarinaceae</taxon>
        <taxon>Aliidiomarina</taxon>
    </lineage>
</organism>
<dbReference type="GO" id="GO:0010181">
    <property type="term" value="F:FMN binding"/>
    <property type="evidence" value="ECO:0007669"/>
    <property type="project" value="InterPro"/>
</dbReference>
<comment type="cofactor">
    <cofactor evidence="1">
        <name>FMN</name>
        <dbReference type="ChEBI" id="CHEBI:58210"/>
    </cofactor>
</comment>
<comment type="caution">
    <text evidence="6">The sequence shown here is derived from an EMBL/GenBank/DDBJ whole genome shotgun (WGS) entry which is preliminary data.</text>
</comment>
<dbReference type="AlphaFoldDB" id="A0A552X188"/>
<reference evidence="6 7" key="1">
    <citation type="submission" date="2019-07" db="EMBL/GenBank/DDBJ databases">
        <authorList>
            <person name="Yang M."/>
            <person name="Zhao D."/>
            <person name="Xiang H."/>
        </authorList>
    </citation>
    <scope>NUCLEOTIDE SEQUENCE [LARGE SCALE GENOMIC DNA]</scope>
    <source>
        <strain evidence="6 7">IM1326</strain>
    </source>
</reference>
<evidence type="ECO:0000313" key="7">
    <source>
        <dbReference type="Proteomes" id="UP000320359"/>
    </source>
</evidence>
<dbReference type="PANTHER" id="PTHR19384">
    <property type="entry name" value="NITRIC OXIDE SYNTHASE-RELATED"/>
    <property type="match status" value="1"/>
</dbReference>
<gene>
    <name evidence="6" type="ORF">FM042_07055</name>
</gene>
<feature type="domain" description="Flavodoxin-like" evidence="5">
    <location>
        <begin position="3"/>
        <end position="143"/>
    </location>
</feature>
<dbReference type="PROSITE" id="PS50902">
    <property type="entry name" value="FLAVODOXIN_LIKE"/>
    <property type="match status" value="1"/>
</dbReference>
<accession>A0A552X188</accession>
<dbReference type="PRINTS" id="PR00369">
    <property type="entry name" value="FLAVODOXIN"/>
</dbReference>
<dbReference type="GO" id="GO:0016491">
    <property type="term" value="F:oxidoreductase activity"/>
    <property type="evidence" value="ECO:0007669"/>
    <property type="project" value="TreeGrafter"/>
</dbReference>